<evidence type="ECO:0000313" key="2">
    <source>
        <dbReference type="EMBL" id="CDG95761.1"/>
    </source>
</evidence>
<dbReference type="EMBL" id="CBSW010000063">
    <property type="protein sequence ID" value="CDG95761.1"/>
    <property type="molecule type" value="Genomic_DNA"/>
</dbReference>
<dbReference type="Gene3D" id="1.10.260.40">
    <property type="entry name" value="lambda repressor-like DNA-binding domains"/>
    <property type="match status" value="1"/>
</dbReference>
<feature type="region of interest" description="Disordered" evidence="1">
    <location>
        <begin position="70"/>
        <end position="99"/>
    </location>
</feature>
<reference evidence="2" key="1">
    <citation type="submission" date="2013-07" db="EMBL/GenBank/DDBJ databases">
        <title>Sub-species coevolution in mutualistic symbiosis.</title>
        <authorList>
            <person name="Murfin K."/>
            <person name="Klassen J."/>
            <person name="Lee M."/>
            <person name="Forst S."/>
            <person name="Stock P."/>
            <person name="Goodrich-Blair H."/>
        </authorList>
    </citation>
    <scope>NUCLEOTIDE SEQUENCE [LARGE SCALE GENOMIC DNA]</scope>
    <source>
        <strain evidence="2">Puntauvense</strain>
    </source>
</reference>
<evidence type="ECO:0000256" key="1">
    <source>
        <dbReference type="SAM" id="MobiDB-lite"/>
    </source>
</evidence>
<proteinExistence type="predicted"/>
<dbReference type="Proteomes" id="UP000028511">
    <property type="component" value="Unassembled WGS sequence"/>
</dbReference>
<dbReference type="RefSeq" id="WP_071826745.1">
    <property type="nucleotide sequence ID" value="NZ_CAWLWN010000142.1"/>
</dbReference>
<comment type="caution">
    <text evidence="2">The sequence shown here is derived from an EMBL/GenBank/DDBJ whole genome shotgun (WGS) entry which is preliminary data.</text>
</comment>
<evidence type="ECO:0000313" key="3">
    <source>
        <dbReference type="Proteomes" id="UP000028511"/>
    </source>
</evidence>
<name>A0A077N115_XENBV</name>
<dbReference type="AlphaFoldDB" id="A0A077N115"/>
<dbReference type="HOGENOM" id="CLU_172545_1_0_6"/>
<feature type="compositionally biased region" description="Basic and acidic residues" evidence="1">
    <location>
        <begin position="70"/>
        <end position="88"/>
    </location>
</feature>
<dbReference type="InterPro" id="IPR010982">
    <property type="entry name" value="Lambda_DNA-bd_dom_sf"/>
</dbReference>
<dbReference type="GO" id="GO:0003677">
    <property type="term" value="F:DNA binding"/>
    <property type="evidence" value="ECO:0007669"/>
    <property type="project" value="InterPro"/>
</dbReference>
<organism evidence="2 3">
    <name type="scientific">Xenorhabdus bovienii str. puntauvense</name>
    <dbReference type="NCBI Taxonomy" id="1398201"/>
    <lineage>
        <taxon>Bacteria</taxon>
        <taxon>Pseudomonadati</taxon>
        <taxon>Pseudomonadota</taxon>
        <taxon>Gammaproteobacteria</taxon>
        <taxon>Enterobacterales</taxon>
        <taxon>Morganellaceae</taxon>
        <taxon>Xenorhabdus</taxon>
    </lineage>
</organism>
<accession>A0A077N115</accession>
<gene>
    <name evidence="2" type="ORF">XBP1_1550005</name>
</gene>
<sequence length="99" mass="11154">MNPIEIAIQAVGGRATAAKICGRSRVAIHKWIQNGCLPRTEYTGKTNYSRKLAEHSNGKLLEEWLLREANPDRELTRTPQHSNEDISKKCSSLEGKNHE</sequence>
<protein>
    <submittedName>
        <fullName evidence="2">Phage transcriptional regulator (Modular protein)</fullName>
    </submittedName>
</protein>